<proteinExistence type="predicted"/>
<evidence type="ECO:0000256" key="3">
    <source>
        <dbReference type="ARBA" id="ARBA00022801"/>
    </source>
</evidence>
<keyword evidence="3" id="KW-0378">Hydrolase</keyword>
<keyword evidence="4" id="KW-0460">Magnesium</keyword>
<evidence type="ECO:0000256" key="1">
    <source>
        <dbReference type="ARBA" id="ARBA00001946"/>
    </source>
</evidence>
<evidence type="ECO:0000256" key="4">
    <source>
        <dbReference type="ARBA" id="ARBA00022842"/>
    </source>
</evidence>
<dbReference type="EMBL" id="JAGUCO010000017">
    <property type="protein sequence ID" value="MBS2099996.1"/>
    <property type="molecule type" value="Genomic_DNA"/>
</dbReference>
<dbReference type="InterPro" id="IPR015797">
    <property type="entry name" value="NUDIX_hydrolase-like_dom_sf"/>
</dbReference>
<dbReference type="Gene3D" id="3.90.79.10">
    <property type="entry name" value="Nucleoside Triphosphate Pyrophosphohydrolase"/>
    <property type="match status" value="1"/>
</dbReference>
<dbReference type="RefSeq" id="WP_212217238.1">
    <property type="nucleotide sequence ID" value="NZ_JAGUCO010000017.1"/>
</dbReference>
<organism evidence="6 7">
    <name type="scientific">Carboxylicivirga linearis</name>
    <dbReference type="NCBI Taxonomy" id="1628157"/>
    <lineage>
        <taxon>Bacteria</taxon>
        <taxon>Pseudomonadati</taxon>
        <taxon>Bacteroidota</taxon>
        <taxon>Bacteroidia</taxon>
        <taxon>Marinilabiliales</taxon>
        <taxon>Marinilabiliaceae</taxon>
        <taxon>Carboxylicivirga</taxon>
    </lineage>
</organism>
<comment type="cofactor">
    <cofactor evidence="1">
        <name>Mg(2+)</name>
        <dbReference type="ChEBI" id="CHEBI:18420"/>
    </cofactor>
</comment>
<evidence type="ECO:0000313" key="6">
    <source>
        <dbReference type="EMBL" id="MBS2099996.1"/>
    </source>
</evidence>
<evidence type="ECO:0000259" key="5">
    <source>
        <dbReference type="PROSITE" id="PS51462"/>
    </source>
</evidence>
<dbReference type="InterPro" id="IPR020084">
    <property type="entry name" value="NUDIX_hydrolase_CS"/>
</dbReference>
<keyword evidence="2" id="KW-0479">Metal-binding</keyword>
<dbReference type="InterPro" id="IPR000086">
    <property type="entry name" value="NUDIX_hydrolase_dom"/>
</dbReference>
<dbReference type="SUPFAM" id="SSF55811">
    <property type="entry name" value="Nudix"/>
    <property type="match status" value="1"/>
</dbReference>
<dbReference type="PROSITE" id="PS00893">
    <property type="entry name" value="NUDIX_BOX"/>
    <property type="match status" value="1"/>
</dbReference>
<reference evidence="6 7" key="1">
    <citation type="journal article" date="2015" name="Int. J. Syst. Evol. Microbiol.">
        <title>Carboxylicivirga linearis sp. nov., isolated from a sea cucumber culture pond.</title>
        <authorList>
            <person name="Wang F.Q."/>
            <person name="Zhou Y.X."/>
            <person name="Lin X.Z."/>
            <person name="Chen G.J."/>
            <person name="Du Z.J."/>
        </authorList>
    </citation>
    <scope>NUCLEOTIDE SEQUENCE [LARGE SCALE GENOMIC DNA]</scope>
    <source>
        <strain evidence="6 7">FB218</strain>
    </source>
</reference>
<gene>
    <name evidence="6" type="ORF">KEM10_17045</name>
</gene>
<dbReference type="CDD" id="cd04681">
    <property type="entry name" value="NUDIX_Hydrolase"/>
    <property type="match status" value="1"/>
</dbReference>
<dbReference type="Proteomes" id="UP000708576">
    <property type="component" value="Unassembled WGS sequence"/>
</dbReference>
<dbReference type="PANTHER" id="PTHR42904">
    <property type="entry name" value="NUDIX HYDROLASE, NUDC SUBFAMILY"/>
    <property type="match status" value="1"/>
</dbReference>
<evidence type="ECO:0000256" key="2">
    <source>
        <dbReference type="ARBA" id="ARBA00022723"/>
    </source>
</evidence>
<dbReference type="PANTHER" id="PTHR42904:SF12">
    <property type="entry name" value="ADP-RIBOSE PYROPHOSPHATASE-RELATED"/>
    <property type="match status" value="1"/>
</dbReference>
<dbReference type="Pfam" id="PF00293">
    <property type="entry name" value="NUDIX"/>
    <property type="match status" value="1"/>
</dbReference>
<dbReference type="PROSITE" id="PS51462">
    <property type="entry name" value="NUDIX"/>
    <property type="match status" value="1"/>
</dbReference>
<protein>
    <submittedName>
        <fullName evidence="6">NUDIX domain-containing protein</fullName>
    </submittedName>
</protein>
<accession>A0ABS5JYQ5</accession>
<name>A0ABS5JYQ5_9BACT</name>
<dbReference type="InterPro" id="IPR050241">
    <property type="entry name" value="NAD-cap_RNA_hydrolase_NudC"/>
</dbReference>
<keyword evidence="7" id="KW-1185">Reference proteome</keyword>
<evidence type="ECO:0000313" key="7">
    <source>
        <dbReference type="Proteomes" id="UP000708576"/>
    </source>
</evidence>
<comment type="caution">
    <text evidence="6">The sequence shown here is derived from an EMBL/GenBank/DDBJ whole genome shotgun (WGS) entry which is preliminary data.</text>
</comment>
<sequence length="179" mass="20320">MIKEKSTQPGDVIKYCPKCGSKEFIFDGSRSFKCSTCGFHFFINSSAAVAAVIVNEKGEVLLTRRAFNPGKGMLDLPGGFVDPMESAESAIKREIKEELNLDIEEMQYLISYPNEYVFSGFSVFTTDLGFLCKVKSFEKMHVEDDVSGYEFIKENDINFDEISSKSIGDILKFYFRERK</sequence>
<feature type="domain" description="Nudix hydrolase" evidence="5">
    <location>
        <begin position="44"/>
        <end position="175"/>
    </location>
</feature>